<organism evidence="1 2">
    <name type="scientific">Pluteus cervinus</name>
    <dbReference type="NCBI Taxonomy" id="181527"/>
    <lineage>
        <taxon>Eukaryota</taxon>
        <taxon>Fungi</taxon>
        <taxon>Dikarya</taxon>
        <taxon>Basidiomycota</taxon>
        <taxon>Agaricomycotina</taxon>
        <taxon>Agaricomycetes</taxon>
        <taxon>Agaricomycetidae</taxon>
        <taxon>Agaricales</taxon>
        <taxon>Pluteineae</taxon>
        <taxon>Pluteaceae</taxon>
        <taxon>Pluteus</taxon>
    </lineage>
</organism>
<gene>
    <name evidence="1" type="ORF">BDN72DRAFT_841130</name>
</gene>
<protein>
    <submittedName>
        <fullName evidence="1">Uncharacterized protein</fullName>
    </submittedName>
</protein>
<dbReference type="EMBL" id="ML208339">
    <property type="protein sequence ID" value="TFK69037.1"/>
    <property type="molecule type" value="Genomic_DNA"/>
</dbReference>
<reference evidence="1 2" key="1">
    <citation type="journal article" date="2019" name="Nat. Ecol. Evol.">
        <title>Megaphylogeny resolves global patterns of mushroom evolution.</title>
        <authorList>
            <person name="Varga T."/>
            <person name="Krizsan K."/>
            <person name="Foldi C."/>
            <person name="Dima B."/>
            <person name="Sanchez-Garcia M."/>
            <person name="Sanchez-Ramirez S."/>
            <person name="Szollosi G.J."/>
            <person name="Szarkandi J.G."/>
            <person name="Papp V."/>
            <person name="Albert L."/>
            <person name="Andreopoulos W."/>
            <person name="Angelini C."/>
            <person name="Antonin V."/>
            <person name="Barry K.W."/>
            <person name="Bougher N.L."/>
            <person name="Buchanan P."/>
            <person name="Buyck B."/>
            <person name="Bense V."/>
            <person name="Catcheside P."/>
            <person name="Chovatia M."/>
            <person name="Cooper J."/>
            <person name="Damon W."/>
            <person name="Desjardin D."/>
            <person name="Finy P."/>
            <person name="Geml J."/>
            <person name="Haridas S."/>
            <person name="Hughes K."/>
            <person name="Justo A."/>
            <person name="Karasinski D."/>
            <person name="Kautmanova I."/>
            <person name="Kiss B."/>
            <person name="Kocsube S."/>
            <person name="Kotiranta H."/>
            <person name="LaButti K.M."/>
            <person name="Lechner B.E."/>
            <person name="Liimatainen K."/>
            <person name="Lipzen A."/>
            <person name="Lukacs Z."/>
            <person name="Mihaltcheva S."/>
            <person name="Morgado L.N."/>
            <person name="Niskanen T."/>
            <person name="Noordeloos M.E."/>
            <person name="Ohm R.A."/>
            <person name="Ortiz-Santana B."/>
            <person name="Ovrebo C."/>
            <person name="Racz N."/>
            <person name="Riley R."/>
            <person name="Savchenko A."/>
            <person name="Shiryaev A."/>
            <person name="Soop K."/>
            <person name="Spirin V."/>
            <person name="Szebenyi C."/>
            <person name="Tomsovsky M."/>
            <person name="Tulloss R.E."/>
            <person name="Uehling J."/>
            <person name="Grigoriev I.V."/>
            <person name="Vagvolgyi C."/>
            <person name="Papp T."/>
            <person name="Martin F.M."/>
            <person name="Miettinen O."/>
            <person name="Hibbett D.S."/>
            <person name="Nagy L.G."/>
        </authorList>
    </citation>
    <scope>NUCLEOTIDE SEQUENCE [LARGE SCALE GENOMIC DNA]</scope>
    <source>
        <strain evidence="1 2">NL-1719</strain>
    </source>
</reference>
<proteinExistence type="predicted"/>
<keyword evidence="2" id="KW-1185">Reference proteome</keyword>
<evidence type="ECO:0000313" key="1">
    <source>
        <dbReference type="EMBL" id="TFK69037.1"/>
    </source>
</evidence>
<accession>A0ACD3AVP6</accession>
<sequence>MANTKIFALLALFATVVVAQDASSTASADAATPSTLDDCILGCVTPAAVTAGCVSFTNTSCVCTSTDFQTLAGACLAANCTAEDVTNAQAISAATCAAAGTAGGANASASASGSAAPSGASGSSKPPTPSTSGSAPAGSHSSAAGLAFSPQGVWGLAAAVVGLAVGL</sequence>
<name>A0ACD3AVP6_9AGAR</name>
<evidence type="ECO:0000313" key="2">
    <source>
        <dbReference type="Proteomes" id="UP000308600"/>
    </source>
</evidence>
<dbReference type="Proteomes" id="UP000308600">
    <property type="component" value="Unassembled WGS sequence"/>
</dbReference>